<feature type="compositionally biased region" description="Low complexity" evidence="2">
    <location>
        <begin position="809"/>
        <end position="819"/>
    </location>
</feature>
<feature type="compositionally biased region" description="Low complexity" evidence="2">
    <location>
        <begin position="71"/>
        <end position="89"/>
    </location>
</feature>
<dbReference type="GO" id="GO:0036158">
    <property type="term" value="P:outer dynein arm assembly"/>
    <property type="evidence" value="ECO:0007669"/>
    <property type="project" value="InterPro"/>
</dbReference>
<keyword evidence="4" id="KW-1185">Reference proteome</keyword>
<dbReference type="PANTHER" id="PTHR46518">
    <property type="entry name" value="COILED-COIL DOMAIN-CONTAINING PROTEIN 151"/>
    <property type="match status" value="1"/>
</dbReference>
<proteinExistence type="predicted"/>
<organism evidence="3 4">
    <name type="scientific">Novymonas esmeraldas</name>
    <dbReference type="NCBI Taxonomy" id="1808958"/>
    <lineage>
        <taxon>Eukaryota</taxon>
        <taxon>Discoba</taxon>
        <taxon>Euglenozoa</taxon>
        <taxon>Kinetoplastea</taxon>
        <taxon>Metakinetoplastina</taxon>
        <taxon>Trypanosomatida</taxon>
        <taxon>Trypanosomatidae</taxon>
        <taxon>Novymonas</taxon>
    </lineage>
</organism>
<keyword evidence="1" id="KW-0175">Coiled coil</keyword>
<accession>A0AAW0EN35</accession>
<feature type="compositionally biased region" description="Basic and acidic residues" evidence="2">
    <location>
        <begin position="845"/>
        <end position="858"/>
    </location>
</feature>
<name>A0AAW0EN35_9TRYP</name>
<dbReference type="EMBL" id="JAECZO010000039">
    <property type="protein sequence ID" value="KAK7194606.1"/>
    <property type="molecule type" value="Genomic_DNA"/>
</dbReference>
<feature type="compositionally biased region" description="Low complexity" evidence="2">
    <location>
        <begin position="150"/>
        <end position="165"/>
    </location>
</feature>
<feature type="compositionally biased region" description="Low complexity" evidence="2">
    <location>
        <begin position="778"/>
        <end position="795"/>
    </location>
</feature>
<dbReference type="AlphaFoldDB" id="A0AAW0EN35"/>
<feature type="compositionally biased region" description="Basic and acidic residues" evidence="2">
    <location>
        <begin position="828"/>
        <end position="838"/>
    </location>
</feature>
<feature type="region of interest" description="Disordered" evidence="2">
    <location>
        <begin position="701"/>
        <end position="858"/>
    </location>
</feature>
<evidence type="ECO:0000313" key="4">
    <source>
        <dbReference type="Proteomes" id="UP001430356"/>
    </source>
</evidence>
<dbReference type="PANTHER" id="PTHR46518:SF1">
    <property type="entry name" value="OUTER DYNEIN ARM-DOCKING COMPLEX SUBUNIT 3"/>
    <property type="match status" value="1"/>
</dbReference>
<dbReference type="InterPro" id="IPR033192">
    <property type="entry name" value="ODAD3"/>
</dbReference>
<evidence type="ECO:0000256" key="1">
    <source>
        <dbReference type="SAM" id="Coils"/>
    </source>
</evidence>
<sequence length="858" mass="90606">MSTTAAMRSVLPSTGVGPTSASHHADSRHRHSQPPPQEQPFPSDRRRPVSSMPAGGRRPVGGGGGGGGASADGSRPRPASAAPFSSDASREVAYLSQQLQDALQQQSQLEEQRQRQLVQYRRRLRAFCDDNAALRNIIAAGESRRRDAEAAAAAAGTTSLTGSRAHTTGTVHGPATVTEAEVEVLLHRTTLARQRHNKTLHEIHVNEAALDAEARAQDALVEQSQSTMDPATMMLGANRPVYLRMMRLEQSLNDVLRKQRTVSVVLSNYRHHLGILAAEATQYDAQQALLEKEFADRHRDHLQLLQLHDTARAAYATAVDARQAVQQSATRMRKVKERALQQKRREVDRSLAAAQQQERRAVDLQQQLEEEVQLLEAAENVKAQLERQRMNSRAALTLLQNTSVTQDDSGGAAAGGHSGRGADPAATGVDERVAAYEVAFRDMMRVARVSTPDELVAAYHDEIARQCRLQDELDYMREVQAGLQEEVQLLRERAKQTKYCVGAGTRWVADVTAAAEDADVAAAAVRGTAASPLLERELHTFVGEERRALATHVRANEESQLLLMEVAGRVNALAELVADYRADVRVPALQRSPALAQRSSTLPLHVAVLAQKLLALAADASSVTAGTDAAAVAVVSSTPLMIPAHNRRVSLAHGGGGGVAGGGGPRHGGARGRAAAAADVAGMSSSAARALLYANGGGGGGTAAAVPSRRRRSSATAGAGFIEGQEDDDDVPLTTVAALPPAGGRVLDADVASTDSSEQRSGSVDAEDADGGGGGDLAGSQDAAAAAAMVASATAKQSRAPPGGGPQHTGGSAAATRARAAGDDQEDPLLRSEVKRMSELVSTRQRREVEKGAARRPQ</sequence>
<evidence type="ECO:0000256" key="2">
    <source>
        <dbReference type="SAM" id="MobiDB-lite"/>
    </source>
</evidence>
<feature type="coiled-coil region" evidence="1">
    <location>
        <begin position="337"/>
        <end position="402"/>
    </location>
</feature>
<gene>
    <name evidence="3" type="ORF">NESM_000379100</name>
</gene>
<dbReference type="GO" id="GO:0035253">
    <property type="term" value="C:ciliary rootlet"/>
    <property type="evidence" value="ECO:0007669"/>
    <property type="project" value="TreeGrafter"/>
</dbReference>
<evidence type="ECO:0000313" key="3">
    <source>
        <dbReference type="EMBL" id="KAK7194606.1"/>
    </source>
</evidence>
<dbReference type="GO" id="GO:0097542">
    <property type="term" value="C:ciliary tip"/>
    <property type="evidence" value="ECO:0007669"/>
    <property type="project" value="TreeGrafter"/>
</dbReference>
<protein>
    <submittedName>
        <fullName evidence="3">Uncharacterized protein</fullName>
    </submittedName>
</protein>
<feature type="region of interest" description="Disordered" evidence="2">
    <location>
        <begin position="143"/>
        <end position="171"/>
    </location>
</feature>
<dbReference type="GO" id="GO:0003341">
    <property type="term" value="P:cilium movement"/>
    <property type="evidence" value="ECO:0007669"/>
    <property type="project" value="InterPro"/>
</dbReference>
<dbReference type="GO" id="GO:0036064">
    <property type="term" value="C:ciliary basal body"/>
    <property type="evidence" value="ECO:0007669"/>
    <property type="project" value="TreeGrafter"/>
</dbReference>
<reference evidence="3 4" key="1">
    <citation type="journal article" date="2021" name="MBio">
        <title>A New Model Trypanosomatid, Novymonas esmeraldas: Genomic Perception of Its 'Candidatus Pandoraea novymonadis' Endosymbiont.</title>
        <authorList>
            <person name="Zakharova A."/>
            <person name="Saura A."/>
            <person name="Butenko A."/>
            <person name="Podesvova L."/>
            <person name="Warmusova S."/>
            <person name="Kostygov A.Y."/>
            <person name="Nenarokova A."/>
            <person name="Lukes J."/>
            <person name="Opperdoes F.R."/>
            <person name="Yurchenko V."/>
        </authorList>
    </citation>
    <scope>NUCLEOTIDE SEQUENCE [LARGE SCALE GENOMIC DNA]</scope>
    <source>
        <strain evidence="3 4">E262AT.01</strain>
    </source>
</reference>
<feature type="region of interest" description="Disordered" evidence="2">
    <location>
        <begin position="1"/>
        <end position="89"/>
    </location>
</feature>
<dbReference type="Proteomes" id="UP001430356">
    <property type="component" value="Unassembled WGS sequence"/>
</dbReference>
<feature type="compositionally biased region" description="Gly residues" evidence="2">
    <location>
        <begin position="58"/>
        <end position="70"/>
    </location>
</feature>
<feature type="coiled-coil region" evidence="1">
    <location>
        <begin position="92"/>
        <end position="119"/>
    </location>
</feature>
<comment type="caution">
    <text evidence="3">The sequence shown here is derived from an EMBL/GenBank/DDBJ whole genome shotgun (WGS) entry which is preliminary data.</text>
</comment>